<sequence length="861" mass="93305">MVNAPPSQFKRFDVDQKLAELSIATKIKLLGGKDFWCFEDSPEDGIPAVRTSDGPNGVRGRNFFNGVPSSCFPSGTGLAASFDRAMMRRVGEALGDECRAKSAHVLLGPTINIQRSPLGGRGFESYSEDPLLSGLLAAEYVNGVQSKGVAACIKHFVANDQEFERFSSDSVVSQRALREIYLEPFRLAVKHSSPKSFMTSYNRLNGTHCSEHKELLDGILRGEWGWNGLVCSDWTGVVSVDESIKAGLDVEMPGPPVMRGKPVNRALGAGKLTLEDIDDRARNVLELVNHAIDSGIPFYAGEDKVDTPELRALLREAAANATVLLKNDMNLLPLDASSIKGKRIAVVGLNAKVAFPSGGGSASLAPSWLVSALDGVTEAAEEFGATVEYTAGVAAFRYVPLLDPYLTHPTTGKQGALIEFRNGKPDEQWFKSADVPKSSKPDWSTDTNTSLCFMIDGVPWSKLDKHVRSRYVATFTPDQSGKWTFGLGSIGWSQLFLDGKPIVENVESYAPGELFFNMGSQERRGEIEVVAGQSYQLELHGYVDPASLGASPFTFSSSFRIGAFPTVEPEAARKEAADLAANCDVAIVVVGTNPDWESEGFDRKTMKLPGDSDELVRAVLAANPSTVVVNQSGTPVEFPWVKEASTVVQTFFGGNELGHGIADVLFGKVNPSGKLPLTFPVRLEDNPAYHSFGLTSETPGKVVYGEGIYTGYRHYDRLQVAPAFPFGHGLSYTTFKLSSLSTSPVSDDGDLTVSFEVQNAGKLDGAEVAQVYIAAPADGSRITSPRKELKAFEKVALRAGETKKVEVKLSREAFSYWNERYSKWVAPKGEYEVLVSTSSADKDIKLRGPVSLPTEIRWSGL</sequence>
<comment type="caution">
    <text evidence="7">The sequence shown here is derived from an EMBL/GenBank/DDBJ whole genome shotgun (WGS) entry which is preliminary data.</text>
</comment>
<dbReference type="OrthoDB" id="47059at2759"/>
<evidence type="ECO:0000256" key="4">
    <source>
        <dbReference type="ARBA" id="ARBA00022801"/>
    </source>
</evidence>
<reference evidence="7 8" key="1">
    <citation type="submission" date="2019-03" db="EMBL/GenBank/DDBJ databases">
        <title>Rhodosporidium diobovatum UCD-FST 08-225 genome sequencing, assembly, and annotation.</title>
        <authorList>
            <person name="Fakankun I.U."/>
            <person name="Fristensky B."/>
            <person name="Levin D.B."/>
        </authorList>
    </citation>
    <scope>NUCLEOTIDE SEQUENCE [LARGE SCALE GENOMIC DNA]</scope>
    <source>
        <strain evidence="7 8">UCD-FST 08-225</strain>
    </source>
</reference>
<keyword evidence="5" id="KW-0326">Glycosidase</keyword>
<evidence type="ECO:0000313" key="8">
    <source>
        <dbReference type="Proteomes" id="UP000311382"/>
    </source>
</evidence>
<dbReference type="PRINTS" id="PR00133">
    <property type="entry name" value="GLHYDRLASE3"/>
</dbReference>
<evidence type="ECO:0000256" key="1">
    <source>
        <dbReference type="ARBA" id="ARBA00000448"/>
    </source>
</evidence>
<comment type="similarity">
    <text evidence="2">Belongs to the glycosyl hydrolase 3 family.</text>
</comment>
<keyword evidence="8" id="KW-1185">Reference proteome</keyword>
<dbReference type="InterPro" id="IPR050288">
    <property type="entry name" value="Cellulose_deg_GH3"/>
</dbReference>
<protein>
    <recommendedName>
        <fullName evidence="3">beta-glucosidase</fullName>
        <ecNumber evidence="3">3.2.1.21</ecNumber>
    </recommendedName>
</protein>
<dbReference type="InterPro" id="IPR001764">
    <property type="entry name" value="Glyco_hydro_3_N"/>
</dbReference>
<dbReference type="Gene3D" id="2.60.40.10">
    <property type="entry name" value="Immunoglobulins"/>
    <property type="match status" value="1"/>
</dbReference>
<dbReference type="Gene3D" id="3.40.50.1700">
    <property type="entry name" value="Glycoside hydrolase family 3 C-terminal domain"/>
    <property type="match status" value="1"/>
</dbReference>
<dbReference type="InterPro" id="IPR017853">
    <property type="entry name" value="GH"/>
</dbReference>
<dbReference type="SUPFAM" id="SSF51445">
    <property type="entry name" value="(Trans)glycosidases"/>
    <property type="match status" value="1"/>
</dbReference>
<dbReference type="Pfam" id="PF07691">
    <property type="entry name" value="PA14"/>
    <property type="match status" value="1"/>
</dbReference>
<dbReference type="PANTHER" id="PTHR42715:SF10">
    <property type="entry name" value="BETA-GLUCOSIDASE"/>
    <property type="match status" value="1"/>
</dbReference>
<dbReference type="Pfam" id="PF14310">
    <property type="entry name" value="Fn3-like"/>
    <property type="match status" value="1"/>
</dbReference>
<dbReference type="EC" id="3.2.1.21" evidence="3"/>
<dbReference type="FunFam" id="2.60.40.10:FF:000495">
    <property type="entry name" value="Periplasmic beta-glucosidase"/>
    <property type="match status" value="1"/>
</dbReference>
<evidence type="ECO:0000256" key="5">
    <source>
        <dbReference type="ARBA" id="ARBA00023295"/>
    </source>
</evidence>
<evidence type="ECO:0000256" key="2">
    <source>
        <dbReference type="ARBA" id="ARBA00005336"/>
    </source>
</evidence>
<dbReference type="STRING" id="5288.A0A5C5FSE7"/>
<dbReference type="Gene3D" id="2.60.120.260">
    <property type="entry name" value="Galactose-binding domain-like"/>
    <property type="match status" value="1"/>
</dbReference>
<proteinExistence type="inferred from homology"/>
<dbReference type="InterPro" id="IPR026891">
    <property type="entry name" value="Fn3-like"/>
</dbReference>
<comment type="catalytic activity">
    <reaction evidence="1">
        <text>Hydrolysis of terminal, non-reducing beta-D-glucosyl residues with release of beta-D-glucose.</text>
        <dbReference type="EC" id="3.2.1.21"/>
    </reaction>
</comment>
<dbReference type="SMART" id="SM01217">
    <property type="entry name" value="Fn3_like"/>
    <property type="match status" value="1"/>
</dbReference>
<dbReference type="GO" id="GO:0008422">
    <property type="term" value="F:beta-glucosidase activity"/>
    <property type="evidence" value="ECO:0007669"/>
    <property type="project" value="UniProtKB-EC"/>
</dbReference>
<evidence type="ECO:0000313" key="7">
    <source>
        <dbReference type="EMBL" id="TNY19798.1"/>
    </source>
</evidence>
<dbReference type="PROSITE" id="PS51820">
    <property type="entry name" value="PA14"/>
    <property type="match status" value="1"/>
</dbReference>
<dbReference type="InterPro" id="IPR011658">
    <property type="entry name" value="PA14_dom"/>
</dbReference>
<keyword evidence="4 7" id="KW-0378">Hydrolase</keyword>
<dbReference type="Gene3D" id="3.20.20.300">
    <property type="entry name" value="Glycoside hydrolase, family 3, N-terminal domain"/>
    <property type="match status" value="1"/>
</dbReference>
<dbReference type="InterPro" id="IPR036962">
    <property type="entry name" value="Glyco_hydro_3_N_sf"/>
</dbReference>
<dbReference type="Pfam" id="PF01915">
    <property type="entry name" value="Glyco_hydro_3_C"/>
    <property type="match status" value="1"/>
</dbReference>
<dbReference type="EMBL" id="SOZI01000084">
    <property type="protein sequence ID" value="TNY19798.1"/>
    <property type="molecule type" value="Genomic_DNA"/>
</dbReference>
<accession>A0A5C5FSE7</accession>
<dbReference type="InterPro" id="IPR002772">
    <property type="entry name" value="Glyco_hydro_3_C"/>
</dbReference>
<evidence type="ECO:0000259" key="6">
    <source>
        <dbReference type="PROSITE" id="PS51820"/>
    </source>
</evidence>
<evidence type="ECO:0000256" key="3">
    <source>
        <dbReference type="ARBA" id="ARBA00012744"/>
    </source>
</evidence>
<dbReference type="InterPro" id="IPR013783">
    <property type="entry name" value="Ig-like_fold"/>
</dbReference>
<organism evidence="7 8">
    <name type="scientific">Rhodotorula diobovata</name>
    <dbReference type="NCBI Taxonomy" id="5288"/>
    <lineage>
        <taxon>Eukaryota</taxon>
        <taxon>Fungi</taxon>
        <taxon>Dikarya</taxon>
        <taxon>Basidiomycota</taxon>
        <taxon>Pucciniomycotina</taxon>
        <taxon>Microbotryomycetes</taxon>
        <taxon>Sporidiobolales</taxon>
        <taxon>Sporidiobolaceae</taxon>
        <taxon>Rhodotorula</taxon>
    </lineage>
</organism>
<dbReference type="SUPFAM" id="SSF52279">
    <property type="entry name" value="Beta-D-glucan exohydrolase, C-terminal domain"/>
    <property type="match status" value="1"/>
</dbReference>
<dbReference type="GO" id="GO:0009251">
    <property type="term" value="P:glucan catabolic process"/>
    <property type="evidence" value="ECO:0007669"/>
    <property type="project" value="TreeGrafter"/>
</dbReference>
<dbReference type="PANTHER" id="PTHR42715">
    <property type="entry name" value="BETA-GLUCOSIDASE"/>
    <property type="match status" value="1"/>
</dbReference>
<dbReference type="Pfam" id="PF00933">
    <property type="entry name" value="Glyco_hydro_3"/>
    <property type="match status" value="1"/>
</dbReference>
<dbReference type="AlphaFoldDB" id="A0A5C5FSE7"/>
<dbReference type="Proteomes" id="UP000311382">
    <property type="component" value="Unassembled WGS sequence"/>
</dbReference>
<name>A0A5C5FSE7_9BASI</name>
<dbReference type="InterPro" id="IPR037524">
    <property type="entry name" value="PA14/GLEYA"/>
</dbReference>
<feature type="domain" description="PA14" evidence="6">
    <location>
        <begin position="411"/>
        <end position="571"/>
    </location>
</feature>
<dbReference type="InterPro" id="IPR036881">
    <property type="entry name" value="Glyco_hydro_3_C_sf"/>
</dbReference>
<gene>
    <name evidence="7" type="ORF">DMC30DRAFT_399386</name>
</gene>